<evidence type="ECO:0000313" key="7">
    <source>
        <dbReference type="Proteomes" id="UP001295423"/>
    </source>
</evidence>
<feature type="transmembrane region" description="Helical" evidence="5">
    <location>
        <begin position="184"/>
        <end position="207"/>
    </location>
</feature>
<feature type="compositionally biased region" description="Basic and acidic residues" evidence="4">
    <location>
        <begin position="13"/>
        <end position="23"/>
    </location>
</feature>
<comment type="caution">
    <text evidence="6">The sequence shown here is derived from an EMBL/GenBank/DDBJ whole genome shotgun (WGS) entry which is preliminary data.</text>
</comment>
<evidence type="ECO:0000256" key="5">
    <source>
        <dbReference type="SAM" id="Phobius"/>
    </source>
</evidence>
<dbReference type="Pfam" id="PF13855">
    <property type="entry name" value="LRR_8"/>
    <property type="match status" value="1"/>
</dbReference>
<keyword evidence="7" id="KW-1185">Reference proteome</keyword>
<evidence type="ECO:0008006" key="8">
    <source>
        <dbReference type="Google" id="ProtNLM"/>
    </source>
</evidence>
<keyword evidence="5" id="KW-0472">Membrane</keyword>
<organism evidence="6 7">
    <name type="scientific">Cylindrotheca closterium</name>
    <dbReference type="NCBI Taxonomy" id="2856"/>
    <lineage>
        <taxon>Eukaryota</taxon>
        <taxon>Sar</taxon>
        <taxon>Stramenopiles</taxon>
        <taxon>Ochrophyta</taxon>
        <taxon>Bacillariophyta</taxon>
        <taxon>Bacillariophyceae</taxon>
        <taxon>Bacillariophycidae</taxon>
        <taxon>Bacillariales</taxon>
        <taxon>Bacillariaceae</taxon>
        <taxon>Cylindrotheca</taxon>
    </lineage>
</organism>
<dbReference type="EMBL" id="CAKOGP040001770">
    <property type="protein sequence ID" value="CAJ1950690.1"/>
    <property type="molecule type" value="Genomic_DNA"/>
</dbReference>
<name>A0AAD2PUJ0_9STRA</name>
<gene>
    <name evidence="6" type="ORF">CYCCA115_LOCUS12708</name>
</gene>
<evidence type="ECO:0000256" key="1">
    <source>
        <dbReference type="ARBA" id="ARBA00022614"/>
    </source>
</evidence>
<feature type="compositionally biased region" description="Low complexity" evidence="4">
    <location>
        <begin position="223"/>
        <end position="236"/>
    </location>
</feature>
<proteinExistence type="predicted"/>
<dbReference type="SUPFAM" id="SSF52058">
    <property type="entry name" value="L domain-like"/>
    <property type="match status" value="1"/>
</dbReference>
<reference evidence="6" key="1">
    <citation type="submission" date="2023-08" db="EMBL/GenBank/DDBJ databases">
        <authorList>
            <person name="Audoor S."/>
            <person name="Bilcke G."/>
        </authorList>
    </citation>
    <scope>NUCLEOTIDE SEQUENCE</scope>
</reference>
<evidence type="ECO:0000256" key="4">
    <source>
        <dbReference type="SAM" id="MobiDB-lite"/>
    </source>
</evidence>
<keyword evidence="5" id="KW-0812">Transmembrane</keyword>
<dbReference type="FunFam" id="3.80.10.10:FF:000041">
    <property type="entry name" value="LRR receptor-like serine/threonine-protein kinase ERECTA"/>
    <property type="match status" value="1"/>
</dbReference>
<dbReference type="InterPro" id="IPR001611">
    <property type="entry name" value="Leu-rich_rpt"/>
</dbReference>
<keyword evidence="2" id="KW-0732">Signal</keyword>
<sequence>MFSPNDRWLTKNVEAEKESEKGDQSSSSVQTPPIAAEEPSWSRKDDKEMDEMLGMGDHAPPLASSPVHRVTNDNLLSIASQQPEYFDDEEDVSTLANDTVANETFFKDNRMSPPRKVNRDGSSNQIFPDLQTPEANSKPKSMFGKSSSPTNTAPESPEKGAENDALYYKDFEEGNRFSKRFWKVVMVAACLGSFLIAAVIVLGMNYYDIREEKGASAAGVPRGSSSSDLQSSSGGASDNGSEFEFDIRTGAPTESTPVPSTAPSLSAAPSLSNAPTGTPSVTPSDFPSLVPSVATPSPTTMEPTMAPTGALSTGPTRTALPTGQPTTMIPLPTTEPSLPPTGQPTTTAPTVMDTPEPTGSPTTSEPTMAPTTPEPTMAPTTLSPTESMSEALIETLINAPNMPLDTMIDIEARDESSNAYQVVQWLAKDPNLSSYSDQVILQRFALSCLYKGLTKDMDTNPMETTWMTYTDFCEWTVSSETLCNGNGLASSIHLENFELEGEFGPEIALLRDSLTHLVVTNNAIYGSIPTEFGLLTQLERLRTHNNNMVGSLPTELGNMERLLSMRLGRNQHSGTIPVELENLQQLETLHLPRNQLVGQLPEALTNMDSLVTLSLKNNNLTGEIPEDFSKMRSLENLELQFNDFSGEIKKKDFCKLGLFVVDCTELECKCCEEENCCVDCDGRPF</sequence>
<feature type="compositionally biased region" description="Polar residues" evidence="4">
    <location>
        <begin position="310"/>
        <end position="327"/>
    </location>
</feature>
<keyword evidence="1" id="KW-0433">Leucine-rich repeat</keyword>
<evidence type="ECO:0000256" key="2">
    <source>
        <dbReference type="ARBA" id="ARBA00022729"/>
    </source>
</evidence>
<feature type="compositionally biased region" description="Low complexity" evidence="4">
    <location>
        <begin position="343"/>
        <end position="381"/>
    </location>
</feature>
<evidence type="ECO:0000256" key="3">
    <source>
        <dbReference type="ARBA" id="ARBA00022737"/>
    </source>
</evidence>
<dbReference type="PANTHER" id="PTHR47988">
    <property type="entry name" value="SOMATIC EMBRYOGENESIS RECEPTOR KINASE 1"/>
    <property type="match status" value="1"/>
</dbReference>
<feature type="compositionally biased region" description="Low complexity" evidence="4">
    <location>
        <begin position="255"/>
        <end position="276"/>
    </location>
</feature>
<protein>
    <recommendedName>
        <fullName evidence="8">L domain-like protein</fullName>
    </recommendedName>
</protein>
<feature type="region of interest" description="Disordered" evidence="4">
    <location>
        <begin position="215"/>
        <end position="383"/>
    </location>
</feature>
<feature type="region of interest" description="Disordered" evidence="4">
    <location>
        <begin position="1"/>
        <end position="68"/>
    </location>
</feature>
<dbReference type="Gene3D" id="3.80.10.10">
    <property type="entry name" value="Ribonuclease Inhibitor"/>
    <property type="match status" value="1"/>
</dbReference>
<dbReference type="AlphaFoldDB" id="A0AAD2PUJ0"/>
<dbReference type="InterPro" id="IPR032675">
    <property type="entry name" value="LRR_dom_sf"/>
</dbReference>
<accession>A0AAD2PUJ0</accession>
<feature type="compositionally biased region" description="Polar residues" evidence="4">
    <location>
        <begin position="133"/>
        <end position="154"/>
    </location>
</feature>
<evidence type="ECO:0000313" key="6">
    <source>
        <dbReference type="EMBL" id="CAJ1950690.1"/>
    </source>
</evidence>
<keyword evidence="3" id="KW-0677">Repeat</keyword>
<feature type="region of interest" description="Disordered" evidence="4">
    <location>
        <begin position="104"/>
        <end position="161"/>
    </location>
</feature>
<dbReference type="Proteomes" id="UP001295423">
    <property type="component" value="Unassembled WGS sequence"/>
</dbReference>
<keyword evidence="5" id="KW-1133">Transmembrane helix</keyword>